<dbReference type="RefSeq" id="WP_215609336.1">
    <property type="nucleotide sequence ID" value="NZ_JADOES010000023.1"/>
</dbReference>
<sequence>MQSYLERIPEGQQSQAIETINTQIKDGTLDVSRFYRAQVRNQVNDRFRNGILTALGGTALSGVVTLVAIPGAPVVLLAIVSGTAGYFLASKAYKQKKKANRAIKDGQWGYLLTDDQLYEMESVIKDMPKPATPQIEESIYLVRKILQEELELEPKEDVIDVESSEIEAVDQPNDAPVSLAQAEPGTHDAQRMAQDQIPRSAARERAANLTALRVILDSPFDSYFIPGAQRTGKSYFVAIATRLLAAQGIKIFHINLLSYTKPETGTNEDIEYTRHCYKSVKADFFTINQREAKVAVDEALALFNEWQSTERAILWVDEWPEMTSKGNKYPAVVLPLNRAIANAISTLTSGGVKREQSIYCLGPKIVAGEMTDEGRYVKACKLLYLSIAPGKSTAWGKSTVTFDEQLFDQVSRNFEITKPTVSNSPVGELRIGYAEDSWLPVGLDGIILSELPMPSDPEEEKTEAVPVTASTLRSPVEEKPQQDADKTPIAETATDELDSLFEAPADAESELGALFDDEPVRPPMPEMEAALERWGQATKEQHQMLVRLLEQLMGTYGTDHVTFTAAKLMSSAWGVDGHRNGYFADKKGERAEPFLKALVKAEFLDQDGSKYTVTFK</sequence>
<evidence type="ECO:0000313" key="3">
    <source>
        <dbReference type="EMBL" id="MBT9316268.1"/>
    </source>
</evidence>
<keyword evidence="4" id="KW-1185">Reference proteome</keyword>
<keyword evidence="2" id="KW-1133">Transmembrane helix</keyword>
<reference evidence="3" key="2">
    <citation type="journal article" date="2021" name="Mar. Drugs">
        <title>Genome Reduction and Secondary Metabolism of the Marine Sponge-Associated Cyanobacterium Leptothoe.</title>
        <authorList>
            <person name="Konstantinou D."/>
            <person name="Popin R.V."/>
            <person name="Fewer D.P."/>
            <person name="Sivonen K."/>
            <person name="Gkelis S."/>
        </authorList>
    </citation>
    <scope>NUCLEOTIDE SEQUENCE</scope>
    <source>
        <strain evidence="3">TAU-MAC 1115</strain>
    </source>
</reference>
<dbReference type="AlphaFoldDB" id="A0A947DFU5"/>
<feature type="region of interest" description="Disordered" evidence="1">
    <location>
        <begin position="452"/>
        <end position="489"/>
    </location>
</feature>
<keyword evidence="2" id="KW-0472">Membrane</keyword>
<organism evidence="3 4">
    <name type="scientific">Leptothoe spongobia TAU-MAC 1115</name>
    <dbReference type="NCBI Taxonomy" id="1967444"/>
    <lineage>
        <taxon>Bacteria</taxon>
        <taxon>Bacillati</taxon>
        <taxon>Cyanobacteriota</taxon>
        <taxon>Cyanophyceae</taxon>
        <taxon>Nodosilineales</taxon>
        <taxon>Cymatolegaceae</taxon>
        <taxon>Leptothoe</taxon>
        <taxon>Leptothoe spongobia</taxon>
    </lineage>
</organism>
<protein>
    <submittedName>
        <fullName evidence="3">Uncharacterized protein</fullName>
    </submittedName>
</protein>
<accession>A0A947DFU5</accession>
<evidence type="ECO:0000256" key="2">
    <source>
        <dbReference type="SAM" id="Phobius"/>
    </source>
</evidence>
<evidence type="ECO:0000256" key="1">
    <source>
        <dbReference type="SAM" id="MobiDB-lite"/>
    </source>
</evidence>
<feature type="compositionally biased region" description="Basic and acidic residues" evidence="1">
    <location>
        <begin position="475"/>
        <end position="488"/>
    </location>
</feature>
<comment type="caution">
    <text evidence="3">The sequence shown here is derived from an EMBL/GenBank/DDBJ whole genome shotgun (WGS) entry which is preliminary data.</text>
</comment>
<keyword evidence="2" id="KW-0812">Transmembrane</keyword>
<name>A0A947DFU5_9CYAN</name>
<reference evidence="3" key="1">
    <citation type="submission" date="2020-11" db="EMBL/GenBank/DDBJ databases">
        <authorList>
            <person name="Konstantinou D."/>
            <person name="Gkelis S."/>
            <person name="Popin R."/>
            <person name="Fewer D."/>
            <person name="Sivonen K."/>
        </authorList>
    </citation>
    <scope>NUCLEOTIDE SEQUENCE</scope>
    <source>
        <strain evidence="3">TAU-MAC 1115</strain>
    </source>
</reference>
<proteinExistence type="predicted"/>
<dbReference type="Proteomes" id="UP000717364">
    <property type="component" value="Unassembled WGS sequence"/>
</dbReference>
<feature type="transmembrane region" description="Helical" evidence="2">
    <location>
        <begin position="50"/>
        <end position="69"/>
    </location>
</feature>
<evidence type="ECO:0000313" key="4">
    <source>
        <dbReference type="Proteomes" id="UP000717364"/>
    </source>
</evidence>
<dbReference type="EMBL" id="JADOES010000023">
    <property type="protein sequence ID" value="MBT9316268.1"/>
    <property type="molecule type" value="Genomic_DNA"/>
</dbReference>
<gene>
    <name evidence="3" type="ORF">IXB50_12630</name>
</gene>